<dbReference type="Gene3D" id="1.20.1250.20">
    <property type="entry name" value="MFS general substrate transporter like domains"/>
    <property type="match status" value="1"/>
</dbReference>
<evidence type="ECO:0000259" key="7">
    <source>
        <dbReference type="PROSITE" id="PS50850"/>
    </source>
</evidence>
<reference evidence="8 9" key="1">
    <citation type="journal article" date="2024" name="Chem. Sci.">
        <title>Discovery of megapolipeptins by genome mining of a Burkholderiales bacteria collection.</title>
        <authorList>
            <person name="Paulo B.S."/>
            <person name="Recchia M.J.J."/>
            <person name="Lee S."/>
            <person name="Fergusson C.H."/>
            <person name="Romanowski S.B."/>
            <person name="Hernandez A."/>
            <person name="Krull N."/>
            <person name="Liu D.Y."/>
            <person name="Cavanagh H."/>
            <person name="Bos A."/>
            <person name="Gray C.A."/>
            <person name="Murphy B.T."/>
            <person name="Linington R.G."/>
            <person name="Eustaquio A.S."/>
        </authorList>
    </citation>
    <scope>NUCLEOTIDE SEQUENCE [LARGE SCALE GENOMIC DNA]</scope>
    <source>
        <strain evidence="8 9">RL17-350-BIC-A</strain>
    </source>
</reference>
<evidence type="ECO:0000256" key="4">
    <source>
        <dbReference type="ARBA" id="ARBA00022989"/>
    </source>
</evidence>
<feature type="transmembrane region" description="Helical" evidence="6">
    <location>
        <begin position="373"/>
        <end position="393"/>
    </location>
</feature>
<evidence type="ECO:0000256" key="6">
    <source>
        <dbReference type="SAM" id="Phobius"/>
    </source>
</evidence>
<keyword evidence="2" id="KW-1003">Cell membrane</keyword>
<keyword evidence="3 6" id="KW-0812">Transmembrane</keyword>
<feature type="transmembrane region" description="Helical" evidence="6">
    <location>
        <begin position="12"/>
        <end position="32"/>
    </location>
</feature>
<keyword evidence="4 6" id="KW-1133">Transmembrane helix</keyword>
<feature type="transmembrane region" description="Helical" evidence="6">
    <location>
        <begin position="303"/>
        <end position="323"/>
    </location>
</feature>
<dbReference type="InterPro" id="IPR036259">
    <property type="entry name" value="MFS_trans_sf"/>
</dbReference>
<feature type="domain" description="Major facilitator superfamily (MFS) profile" evidence="7">
    <location>
        <begin position="13"/>
        <end position="397"/>
    </location>
</feature>
<proteinExistence type="predicted"/>
<sequence length="408" mass="41251">MKSAHVTSALPAPVYWLALGAFAIGTEGFMISPLLPGLAADLSVKIETAGQLVTVFALAYGLSSPVLTALSGSLNRRTLLLASMIAFALSNVLAMVAPNFWALMGARVLLALSAGLYVPGANALASVIVPPERRGRAIAVVNGGITIAIALGVPLGAVVGHALGWRMTFAGVAGLATLAAAGLVIGLPRDIGAGIPIATLRERIAVARNPLVLATLLTTTLWATGAYTVYTYLSPFLASVTGLAGAQIGMVMFMWGLAAAAGVVTGGNASDRFGPLAVIVPTIALSGLAFATLSISARLLPPAAALIPVLVAIALWGVAHWAFYPAQQARLIDIAGLKVASIVLSLNASFMYIGFSMGAALGALTLAHRGVAGLGWVAAACELAAVLLTLAIVGRPAVLNAPCQAERG</sequence>
<gene>
    <name evidence="8" type="ORF">PQR57_15315</name>
</gene>
<evidence type="ECO:0000256" key="2">
    <source>
        <dbReference type="ARBA" id="ARBA00022475"/>
    </source>
</evidence>
<evidence type="ECO:0000313" key="8">
    <source>
        <dbReference type="EMBL" id="MFM0002389.1"/>
    </source>
</evidence>
<evidence type="ECO:0000313" key="9">
    <source>
        <dbReference type="Proteomes" id="UP001629230"/>
    </source>
</evidence>
<dbReference type="Proteomes" id="UP001629230">
    <property type="component" value="Unassembled WGS sequence"/>
</dbReference>
<dbReference type="PANTHER" id="PTHR43124">
    <property type="entry name" value="PURINE EFFLUX PUMP PBUE"/>
    <property type="match status" value="1"/>
</dbReference>
<dbReference type="SUPFAM" id="SSF103473">
    <property type="entry name" value="MFS general substrate transporter"/>
    <property type="match status" value="1"/>
</dbReference>
<comment type="subcellular location">
    <subcellularLocation>
        <location evidence="1">Cell membrane</location>
        <topology evidence="1">Multi-pass membrane protein</topology>
    </subcellularLocation>
</comment>
<dbReference type="InterPro" id="IPR011701">
    <property type="entry name" value="MFS"/>
</dbReference>
<dbReference type="EMBL" id="JAQQEZ010000009">
    <property type="protein sequence ID" value="MFM0002389.1"/>
    <property type="molecule type" value="Genomic_DNA"/>
</dbReference>
<feature type="transmembrane region" description="Helical" evidence="6">
    <location>
        <begin position="169"/>
        <end position="188"/>
    </location>
</feature>
<feature type="transmembrane region" description="Helical" evidence="6">
    <location>
        <begin position="209"/>
        <end position="230"/>
    </location>
</feature>
<keyword evidence="5 6" id="KW-0472">Membrane</keyword>
<dbReference type="PROSITE" id="PS50850">
    <property type="entry name" value="MFS"/>
    <property type="match status" value="1"/>
</dbReference>
<feature type="transmembrane region" description="Helical" evidence="6">
    <location>
        <begin position="79"/>
        <end position="102"/>
    </location>
</feature>
<protein>
    <submittedName>
        <fullName evidence="8">MFS transporter</fullName>
    </submittedName>
</protein>
<evidence type="ECO:0000256" key="1">
    <source>
        <dbReference type="ARBA" id="ARBA00004651"/>
    </source>
</evidence>
<dbReference type="CDD" id="cd17324">
    <property type="entry name" value="MFS_NepI_like"/>
    <property type="match status" value="1"/>
</dbReference>
<dbReference type="InterPro" id="IPR020846">
    <property type="entry name" value="MFS_dom"/>
</dbReference>
<dbReference type="Pfam" id="PF07690">
    <property type="entry name" value="MFS_1"/>
    <property type="match status" value="1"/>
</dbReference>
<evidence type="ECO:0000256" key="5">
    <source>
        <dbReference type="ARBA" id="ARBA00023136"/>
    </source>
</evidence>
<feature type="transmembrane region" description="Helical" evidence="6">
    <location>
        <begin position="52"/>
        <end position="72"/>
    </location>
</feature>
<feature type="transmembrane region" description="Helical" evidence="6">
    <location>
        <begin position="276"/>
        <end position="297"/>
    </location>
</feature>
<dbReference type="PANTHER" id="PTHR43124:SF10">
    <property type="entry name" value="PURINE EFFLUX PUMP PBUE"/>
    <property type="match status" value="1"/>
</dbReference>
<dbReference type="RefSeq" id="WP_408177737.1">
    <property type="nucleotide sequence ID" value="NZ_JAQQEZ010000009.1"/>
</dbReference>
<organism evidence="8 9">
    <name type="scientific">Paraburkholderia dipogonis</name>
    <dbReference type="NCBI Taxonomy" id="1211383"/>
    <lineage>
        <taxon>Bacteria</taxon>
        <taxon>Pseudomonadati</taxon>
        <taxon>Pseudomonadota</taxon>
        <taxon>Betaproteobacteria</taxon>
        <taxon>Burkholderiales</taxon>
        <taxon>Burkholderiaceae</taxon>
        <taxon>Paraburkholderia</taxon>
    </lineage>
</organism>
<keyword evidence="9" id="KW-1185">Reference proteome</keyword>
<feature type="transmembrane region" description="Helical" evidence="6">
    <location>
        <begin position="141"/>
        <end position="163"/>
    </location>
</feature>
<feature type="transmembrane region" description="Helical" evidence="6">
    <location>
        <begin position="344"/>
        <end position="367"/>
    </location>
</feature>
<feature type="transmembrane region" description="Helical" evidence="6">
    <location>
        <begin position="108"/>
        <end position="129"/>
    </location>
</feature>
<comment type="caution">
    <text evidence="8">The sequence shown here is derived from an EMBL/GenBank/DDBJ whole genome shotgun (WGS) entry which is preliminary data.</text>
</comment>
<dbReference type="InterPro" id="IPR050189">
    <property type="entry name" value="MFS_Efflux_Transporters"/>
</dbReference>
<accession>A0ABW9AR76</accession>
<name>A0ABW9AR76_9BURK</name>
<feature type="transmembrane region" description="Helical" evidence="6">
    <location>
        <begin position="236"/>
        <end position="264"/>
    </location>
</feature>
<evidence type="ECO:0000256" key="3">
    <source>
        <dbReference type="ARBA" id="ARBA00022692"/>
    </source>
</evidence>